<organism evidence="3 4">
    <name type="scientific">Paenibacillus shunpengii</name>
    <dbReference type="NCBI Taxonomy" id="2054424"/>
    <lineage>
        <taxon>Bacteria</taxon>
        <taxon>Bacillati</taxon>
        <taxon>Bacillota</taxon>
        <taxon>Bacilli</taxon>
        <taxon>Bacillales</taxon>
        <taxon>Paenibacillaceae</taxon>
        <taxon>Paenibacillus</taxon>
    </lineage>
</organism>
<keyword evidence="4" id="KW-1185">Reference proteome</keyword>
<keyword evidence="1 3" id="KW-0413">Isomerase</keyword>
<dbReference type="InterPro" id="IPR036237">
    <property type="entry name" value="Xyl_isomerase-like_sf"/>
</dbReference>
<evidence type="ECO:0000259" key="2">
    <source>
        <dbReference type="Pfam" id="PF01261"/>
    </source>
</evidence>
<dbReference type="RefSeq" id="WP_090725671.1">
    <property type="nucleotide sequence ID" value="NZ_JBHUMJ010000003.1"/>
</dbReference>
<dbReference type="Proteomes" id="UP001597540">
    <property type="component" value="Unassembled WGS sequence"/>
</dbReference>
<dbReference type="InterPro" id="IPR013022">
    <property type="entry name" value="Xyl_isomerase-like_TIM-brl"/>
</dbReference>
<accession>A0ABW5SRN4</accession>
<evidence type="ECO:0000313" key="3">
    <source>
        <dbReference type="EMBL" id="MFD2701879.1"/>
    </source>
</evidence>
<dbReference type="PANTHER" id="PTHR43489">
    <property type="entry name" value="ISOMERASE"/>
    <property type="match status" value="1"/>
</dbReference>
<dbReference type="Gene3D" id="3.20.20.150">
    <property type="entry name" value="Divalent-metal-dependent TIM barrel enzymes"/>
    <property type="match status" value="1"/>
</dbReference>
<gene>
    <name evidence="3" type="ORF">ACFSVM_15555</name>
</gene>
<dbReference type="EMBL" id="JBHUMJ010000003">
    <property type="protein sequence ID" value="MFD2701879.1"/>
    <property type="molecule type" value="Genomic_DNA"/>
</dbReference>
<protein>
    <submittedName>
        <fullName evidence="3">Sugar phosphate isomerase/epimerase family protein</fullName>
    </submittedName>
</protein>
<proteinExistence type="predicted"/>
<dbReference type="PANTHER" id="PTHR43489:SF7">
    <property type="entry name" value="3-DEHYDRO-D-GULOSIDE 4-EPIMERASE-RELATED"/>
    <property type="match status" value="1"/>
</dbReference>
<feature type="domain" description="Xylose isomerase-like TIM barrel" evidence="2">
    <location>
        <begin position="27"/>
        <end position="266"/>
    </location>
</feature>
<sequence length="287" mass="32132">MMRIGMNTLLWTENFRTEEHQGLLWKLKNWDFDGVELVADAIPAAEASSIASMLREVGLQCTTIAALDANVADPASKNPMLRRAAADTLKLAIRNTKELGAELLCGPLFQGLGRFTGRGPEPEEWNYAVETIREAGEYAQDLGIRLALEPLNRFEMYMVNTLREGMRFCREVGLPNVGLLADTHHGNIEESDVETSWQEAAEFIYHVHISENHRGVPGSGHAVPPALFRLLQEIDYDGWLTIEAFSQTVPGLIPRLHIWRAYSEHTDDAARLGIDYIRRHLKAGGTD</sequence>
<evidence type="ECO:0000313" key="4">
    <source>
        <dbReference type="Proteomes" id="UP001597540"/>
    </source>
</evidence>
<dbReference type="Pfam" id="PF01261">
    <property type="entry name" value="AP_endonuc_2"/>
    <property type="match status" value="1"/>
</dbReference>
<name>A0ABW5SRN4_9BACL</name>
<reference evidence="4" key="1">
    <citation type="journal article" date="2019" name="Int. J. Syst. Evol. Microbiol.">
        <title>The Global Catalogue of Microorganisms (GCM) 10K type strain sequencing project: providing services to taxonomists for standard genome sequencing and annotation.</title>
        <authorList>
            <consortium name="The Broad Institute Genomics Platform"/>
            <consortium name="The Broad Institute Genome Sequencing Center for Infectious Disease"/>
            <person name="Wu L."/>
            <person name="Ma J."/>
        </authorList>
    </citation>
    <scope>NUCLEOTIDE SEQUENCE [LARGE SCALE GENOMIC DNA]</scope>
    <source>
        <strain evidence="4">KCTC 33849</strain>
    </source>
</reference>
<dbReference type="InterPro" id="IPR050417">
    <property type="entry name" value="Sugar_Epim/Isomerase"/>
</dbReference>
<dbReference type="SUPFAM" id="SSF51658">
    <property type="entry name" value="Xylose isomerase-like"/>
    <property type="match status" value="1"/>
</dbReference>
<evidence type="ECO:0000256" key="1">
    <source>
        <dbReference type="ARBA" id="ARBA00023235"/>
    </source>
</evidence>
<comment type="caution">
    <text evidence="3">The sequence shown here is derived from an EMBL/GenBank/DDBJ whole genome shotgun (WGS) entry which is preliminary data.</text>
</comment>
<dbReference type="GO" id="GO:0016853">
    <property type="term" value="F:isomerase activity"/>
    <property type="evidence" value="ECO:0007669"/>
    <property type="project" value="UniProtKB-KW"/>
</dbReference>